<dbReference type="InterPro" id="IPR001810">
    <property type="entry name" value="F-box_dom"/>
</dbReference>
<dbReference type="Pfam" id="PF03478">
    <property type="entry name" value="Beta-prop_KIB1-4"/>
    <property type="match status" value="1"/>
</dbReference>
<evidence type="ECO:0000313" key="4">
    <source>
        <dbReference type="Proteomes" id="UP001459277"/>
    </source>
</evidence>
<sequence>MNDQSFEEDALVDDLNESLIVLDIQESKFASSDVNALESTSFDVKFLVDALNIQDDQESRSEKKDKLLSSWLELPPELLYQVSKHLSNIYFSIFCAVCKSWRSSAQSWHSNALVFRLRTLLDIPHSESPCNLMTLDTYQDFSPVLSVRLHCSKMGWLLLSLYERFEYCRFFFFNPFTMVKIELPSNSYPFVIMSFSLPPTSKDCFVVGIESCGSGFGIIRRGEESWSTFDFKRSLPKDIFISYNSPVLYKGRCFCLCMSGELGVFDLNEYLRNPECQNSFRWIIVPRGFSEELVDSIIQCYLVESNGQLYSVFEFEDFNPCFLVFSLNPNKSQLKCHAVENLRSQNFYVGDVGSISEPAMAGGVGNKIYLPNVQGNRCVFYNLKTKRCQSFYSDYSTNMSPHGKEHSNYIWIKRPLANSA</sequence>
<dbReference type="Pfam" id="PF00646">
    <property type="entry name" value="F-box"/>
    <property type="match status" value="1"/>
</dbReference>
<gene>
    <name evidence="3" type="ORF">SO802_030644</name>
</gene>
<evidence type="ECO:0008006" key="5">
    <source>
        <dbReference type="Google" id="ProtNLM"/>
    </source>
</evidence>
<dbReference type="PANTHER" id="PTHR33127">
    <property type="entry name" value="TRANSMEMBRANE PROTEIN"/>
    <property type="match status" value="1"/>
</dbReference>
<dbReference type="SUPFAM" id="SSF81383">
    <property type="entry name" value="F-box domain"/>
    <property type="match status" value="1"/>
</dbReference>
<dbReference type="EMBL" id="JAZDWU010000011">
    <property type="protein sequence ID" value="KAK9985693.1"/>
    <property type="molecule type" value="Genomic_DNA"/>
</dbReference>
<keyword evidence="4" id="KW-1185">Reference proteome</keyword>
<accession>A0AAW2BJV7</accession>
<evidence type="ECO:0000259" key="1">
    <source>
        <dbReference type="Pfam" id="PF00646"/>
    </source>
</evidence>
<dbReference type="PANTHER" id="PTHR33127:SF5">
    <property type="entry name" value="TRANSMEMBRANE PROTEIN"/>
    <property type="match status" value="1"/>
</dbReference>
<organism evidence="3 4">
    <name type="scientific">Lithocarpus litseifolius</name>
    <dbReference type="NCBI Taxonomy" id="425828"/>
    <lineage>
        <taxon>Eukaryota</taxon>
        <taxon>Viridiplantae</taxon>
        <taxon>Streptophyta</taxon>
        <taxon>Embryophyta</taxon>
        <taxon>Tracheophyta</taxon>
        <taxon>Spermatophyta</taxon>
        <taxon>Magnoliopsida</taxon>
        <taxon>eudicotyledons</taxon>
        <taxon>Gunneridae</taxon>
        <taxon>Pentapetalae</taxon>
        <taxon>rosids</taxon>
        <taxon>fabids</taxon>
        <taxon>Fagales</taxon>
        <taxon>Fagaceae</taxon>
        <taxon>Lithocarpus</taxon>
    </lineage>
</organism>
<name>A0AAW2BJV7_9ROSI</name>
<dbReference type="AlphaFoldDB" id="A0AAW2BJV7"/>
<protein>
    <recommendedName>
        <fullName evidence="5">F-box domain-containing protein</fullName>
    </recommendedName>
</protein>
<reference evidence="3 4" key="1">
    <citation type="submission" date="2024-01" db="EMBL/GenBank/DDBJ databases">
        <title>A telomere-to-telomere, gap-free genome of sweet tea (Lithocarpus litseifolius).</title>
        <authorList>
            <person name="Zhou J."/>
        </authorList>
    </citation>
    <scope>NUCLEOTIDE SEQUENCE [LARGE SCALE GENOMIC DNA]</scope>
    <source>
        <strain evidence="3">Zhou-2022a</strain>
        <tissue evidence="3">Leaf</tissue>
    </source>
</reference>
<feature type="domain" description="F-box" evidence="1">
    <location>
        <begin position="71"/>
        <end position="107"/>
    </location>
</feature>
<dbReference type="InterPro" id="IPR036047">
    <property type="entry name" value="F-box-like_dom_sf"/>
</dbReference>
<feature type="domain" description="KIB1-4 beta-propeller" evidence="2">
    <location>
        <begin position="148"/>
        <end position="380"/>
    </location>
</feature>
<comment type="caution">
    <text evidence="3">The sequence shown here is derived from an EMBL/GenBank/DDBJ whole genome shotgun (WGS) entry which is preliminary data.</text>
</comment>
<evidence type="ECO:0000259" key="2">
    <source>
        <dbReference type="Pfam" id="PF03478"/>
    </source>
</evidence>
<proteinExistence type="predicted"/>
<dbReference type="InterPro" id="IPR005174">
    <property type="entry name" value="KIB1-4_b-propeller"/>
</dbReference>
<evidence type="ECO:0000313" key="3">
    <source>
        <dbReference type="EMBL" id="KAK9985693.1"/>
    </source>
</evidence>
<dbReference type="Proteomes" id="UP001459277">
    <property type="component" value="Unassembled WGS sequence"/>
</dbReference>